<dbReference type="GO" id="GO:0005886">
    <property type="term" value="C:plasma membrane"/>
    <property type="evidence" value="ECO:0007669"/>
    <property type="project" value="TreeGrafter"/>
</dbReference>
<name>A0A9P1DA47_9DINO</name>
<feature type="transmembrane region" description="Helical" evidence="8">
    <location>
        <begin position="727"/>
        <end position="746"/>
    </location>
</feature>
<sequence>MKHGSVYFGGLSRGDTPPKEIPTLGAAGGRPKLSEMTMKEMEKGCPYARDEYSRCPARHEGMTLDVIKKSDVPPGPLRFHKDYDRSLLTEDLDRAQPLLSHPTSHTGAPIPWKDIRREEPEEVPKSRSKELYPPIKQKRRPQDMSLRRLEKDLRGTSDIDYAQPKKPIVRERRRSNCIVDLLTQSYQFTSSEVPPQPVFRSSGRSTMDASDIDGTQSHPLPAYSVDGNPLKLEDEFRNPRHSAVLAAAKASLVPATPRCDDGMSVAEPTPRRTDGQPVTHRLGQPLSPRYHLPVADGGPTSLHCRYQCERREMGDAPPRTRCEEVGYIDRSKPQTQIRDNGEVQFNLYTDDLPGAKPMRRVGGLPYHLYGPPGNRPQSNSLQNADIEGAQADTRLTAEVKHDLAAVLEEKDLLRGGRQMHGVNLEARMLALQDTSTTSGVLHSVRERVLKAWREHGWLVMAPPIFFGSNAKFKASAQLQGLAQLRKVEAGKSQRDWEQLAIDIGTRWDIGRQSLSILLSWAFPELLAEAVPPKEDAPRQRGRPYKLHCGSEVFLDKQDPLAEQERLIVASATGGKAKWVFWAMAADVKLLEDYGIDVNAPLEHKAAGLICHSAAFGSSPDSVAFFVSRSSKQMDAESGWSQKTLLDRAETPRKPGQNEMDAEEWTAKVHIVVIGVGYLFPIAAIWAAFDYWKELFPDQNVEFAVTAFYQVGSIVTVGALSLIDSFSFGPRILGGFLGQLLCLAAILDFRWLPVPSSVLYQLLLLVVLLCSVATGFLDSALLSLCSQYSSNMQGYLQIGLGFGTLVSVIYRDGTKLFMSRDVEDSTCAFFVIALLTVLLCISSYLHLMSLPASKHLNDSSDVLQAAATSYGTLSSPSAGRNTSLSAVLQIVWFNQLMIFANFILTTICYPALITAIPCRQMQSLASAEWFQTLLLTIFTLFDISARFVTHIRFGLHHGNIQWTVIIRALLLPLMIFCAASQIGNDVLSMAAVACFGFLNGYCASLCLIVVNEIPDLSAEQRKTCGRISAVSVNCGLCVGSLAAIALGNRLKLS</sequence>
<dbReference type="OrthoDB" id="1856718at2759"/>
<evidence type="ECO:0000313" key="12">
    <source>
        <dbReference type="Proteomes" id="UP001152797"/>
    </source>
</evidence>
<feature type="transmembrane region" description="Helical" evidence="8">
    <location>
        <begin position="700"/>
        <end position="721"/>
    </location>
</feature>
<reference evidence="10" key="2">
    <citation type="submission" date="2024-04" db="EMBL/GenBank/DDBJ databases">
        <authorList>
            <person name="Chen Y."/>
            <person name="Shah S."/>
            <person name="Dougan E. K."/>
            <person name="Thang M."/>
            <person name="Chan C."/>
        </authorList>
    </citation>
    <scope>NUCLEOTIDE SEQUENCE [LARGE SCALE GENOMIC DNA]</scope>
</reference>
<feature type="region of interest" description="Disordered" evidence="7">
    <location>
        <begin position="191"/>
        <end position="222"/>
    </location>
</feature>
<feature type="transmembrane region" description="Helical" evidence="8">
    <location>
        <begin position="793"/>
        <end position="812"/>
    </location>
</feature>
<proteinExistence type="inferred from homology"/>
<feature type="transmembrane region" description="Helical" evidence="8">
    <location>
        <begin position="985"/>
        <end position="1009"/>
    </location>
</feature>
<reference evidence="9" key="1">
    <citation type="submission" date="2022-10" db="EMBL/GenBank/DDBJ databases">
        <authorList>
            <person name="Chen Y."/>
            <person name="Dougan E. K."/>
            <person name="Chan C."/>
            <person name="Rhodes N."/>
            <person name="Thang M."/>
        </authorList>
    </citation>
    <scope>NUCLEOTIDE SEQUENCE</scope>
</reference>
<keyword evidence="6 8" id="KW-0472">Membrane</keyword>
<evidence type="ECO:0000313" key="9">
    <source>
        <dbReference type="EMBL" id="CAI4006969.1"/>
    </source>
</evidence>
<dbReference type="GO" id="GO:0005337">
    <property type="term" value="F:nucleoside transmembrane transporter activity"/>
    <property type="evidence" value="ECO:0007669"/>
    <property type="project" value="InterPro"/>
</dbReference>
<feature type="transmembrane region" description="Helical" evidence="8">
    <location>
        <begin position="758"/>
        <end position="781"/>
    </location>
</feature>
<feature type="region of interest" description="Disordered" evidence="7">
    <location>
        <begin position="637"/>
        <end position="659"/>
    </location>
</feature>
<comment type="subcellular location">
    <subcellularLocation>
        <location evidence="1">Membrane</location>
        <topology evidence="1">Multi-pass membrane protein</topology>
    </subcellularLocation>
</comment>
<dbReference type="PANTHER" id="PTHR10332">
    <property type="entry name" value="EQUILIBRATIVE NUCLEOSIDE TRANSPORTER"/>
    <property type="match status" value="1"/>
</dbReference>
<gene>
    <name evidence="9" type="ORF">C1SCF055_LOCUS32564</name>
</gene>
<feature type="transmembrane region" description="Helical" evidence="8">
    <location>
        <begin position="895"/>
        <end position="916"/>
    </location>
</feature>
<dbReference type="Pfam" id="PF01733">
    <property type="entry name" value="Nucleoside_tran"/>
    <property type="match status" value="1"/>
</dbReference>
<evidence type="ECO:0000313" key="10">
    <source>
        <dbReference type="EMBL" id="CAL1160344.1"/>
    </source>
</evidence>
<dbReference type="AlphaFoldDB" id="A0A9P1DA47"/>
<feature type="compositionally biased region" description="Polar residues" evidence="7">
    <location>
        <begin position="202"/>
        <end position="218"/>
    </location>
</feature>
<dbReference type="InterPro" id="IPR002259">
    <property type="entry name" value="Eqnu_transpt"/>
</dbReference>
<feature type="region of interest" description="Disordered" evidence="7">
    <location>
        <begin position="1"/>
        <end position="31"/>
    </location>
</feature>
<feature type="region of interest" description="Disordered" evidence="7">
    <location>
        <begin position="98"/>
        <end position="145"/>
    </location>
</feature>
<dbReference type="EMBL" id="CAMXCT030003935">
    <property type="protein sequence ID" value="CAL4794281.1"/>
    <property type="molecule type" value="Genomic_DNA"/>
</dbReference>
<protein>
    <submittedName>
        <fullName evidence="11">Equilibrative nucleoside transporter, putative</fullName>
    </submittedName>
</protein>
<keyword evidence="3" id="KW-0813">Transport</keyword>
<keyword evidence="5 8" id="KW-1133">Transmembrane helix</keyword>
<feature type="transmembrane region" description="Helical" evidence="8">
    <location>
        <begin position="824"/>
        <end position="846"/>
    </location>
</feature>
<feature type="transmembrane region" description="Helical" evidence="8">
    <location>
        <begin position="668"/>
        <end position="688"/>
    </location>
</feature>
<evidence type="ECO:0000256" key="5">
    <source>
        <dbReference type="ARBA" id="ARBA00022989"/>
    </source>
</evidence>
<dbReference type="PANTHER" id="PTHR10332:SF10">
    <property type="entry name" value="EQUILIBRATIVE NUCLEOSIDE TRANSPORTER 4"/>
    <property type="match status" value="1"/>
</dbReference>
<accession>A0A9P1DA47</accession>
<evidence type="ECO:0000313" key="11">
    <source>
        <dbReference type="EMBL" id="CAL4794281.1"/>
    </source>
</evidence>
<dbReference type="EMBL" id="CAMXCT010003935">
    <property type="protein sequence ID" value="CAI4006969.1"/>
    <property type="molecule type" value="Genomic_DNA"/>
</dbReference>
<feature type="transmembrane region" description="Helical" evidence="8">
    <location>
        <begin position="959"/>
        <end position="978"/>
    </location>
</feature>
<keyword evidence="4 8" id="KW-0812">Transmembrane</keyword>
<evidence type="ECO:0000256" key="7">
    <source>
        <dbReference type="SAM" id="MobiDB-lite"/>
    </source>
</evidence>
<evidence type="ECO:0000256" key="1">
    <source>
        <dbReference type="ARBA" id="ARBA00004141"/>
    </source>
</evidence>
<evidence type="ECO:0000256" key="4">
    <source>
        <dbReference type="ARBA" id="ARBA00022692"/>
    </source>
</evidence>
<evidence type="ECO:0000256" key="8">
    <source>
        <dbReference type="SAM" id="Phobius"/>
    </source>
</evidence>
<dbReference type="SUPFAM" id="SSF103473">
    <property type="entry name" value="MFS general substrate transporter"/>
    <property type="match status" value="1"/>
</dbReference>
<evidence type="ECO:0000256" key="6">
    <source>
        <dbReference type="ARBA" id="ARBA00023136"/>
    </source>
</evidence>
<feature type="region of interest" description="Disordered" evidence="7">
    <location>
        <begin position="258"/>
        <end position="278"/>
    </location>
</feature>
<dbReference type="InterPro" id="IPR036259">
    <property type="entry name" value="MFS_trans_sf"/>
</dbReference>
<evidence type="ECO:0000256" key="3">
    <source>
        <dbReference type="ARBA" id="ARBA00022448"/>
    </source>
</evidence>
<feature type="compositionally biased region" description="Basic and acidic residues" evidence="7">
    <location>
        <begin position="113"/>
        <end position="130"/>
    </location>
</feature>
<evidence type="ECO:0000256" key="2">
    <source>
        <dbReference type="ARBA" id="ARBA00007965"/>
    </source>
</evidence>
<keyword evidence="12" id="KW-1185">Reference proteome</keyword>
<comment type="similarity">
    <text evidence="2">Belongs to the SLC29A/ENT transporter (TC 2.A.57) family.</text>
</comment>
<organism evidence="9">
    <name type="scientific">Cladocopium goreaui</name>
    <dbReference type="NCBI Taxonomy" id="2562237"/>
    <lineage>
        <taxon>Eukaryota</taxon>
        <taxon>Sar</taxon>
        <taxon>Alveolata</taxon>
        <taxon>Dinophyceae</taxon>
        <taxon>Suessiales</taxon>
        <taxon>Symbiodiniaceae</taxon>
        <taxon>Cladocopium</taxon>
    </lineage>
</organism>
<dbReference type="Proteomes" id="UP001152797">
    <property type="component" value="Unassembled WGS sequence"/>
</dbReference>
<dbReference type="EMBL" id="CAMXCT020003935">
    <property type="protein sequence ID" value="CAL1160344.1"/>
    <property type="molecule type" value="Genomic_DNA"/>
</dbReference>
<feature type="transmembrane region" description="Helical" evidence="8">
    <location>
        <begin position="1029"/>
        <end position="1046"/>
    </location>
</feature>
<comment type="caution">
    <text evidence="9">The sequence shown here is derived from an EMBL/GenBank/DDBJ whole genome shotgun (WGS) entry which is preliminary data.</text>
</comment>